<keyword evidence="3" id="KW-1185">Reference proteome</keyword>
<evidence type="ECO:0000313" key="3">
    <source>
        <dbReference type="Proteomes" id="UP000703269"/>
    </source>
</evidence>
<sequence>MHWDTYARMAHSSTPCSIPSNAEASTQYRPPQYAARHAPPLKGYSNQKPQTVVPKHSCYVGFELGASTPRSLIRWGDLRAAVQRA</sequence>
<dbReference type="AlphaFoldDB" id="A0A9P3GXX1"/>
<evidence type="ECO:0000313" key="2">
    <source>
        <dbReference type="EMBL" id="GJF00565.1"/>
    </source>
</evidence>
<reference evidence="2 3" key="1">
    <citation type="submission" date="2021-08" db="EMBL/GenBank/DDBJ databases">
        <title>Draft Genome Sequence of Phanerochaete sordida strain YK-624.</title>
        <authorList>
            <person name="Mori T."/>
            <person name="Dohra H."/>
            <person name="Suzuki T."/>
            <person name="Kawagishi H."/>
            <person name="Hirai H."/>
        </authorList>
    </citation>
    <scope>NUCLEOTIDE SEQUENCE [LARGE SCALE GENOMIC DNA]</scope>
    <source>
        <strain evidence="2 3">YK-624</strain>
    </source>
</reference>
<accession>A0A9P3GXX1</accession>
<dbReference type="Proteomes" id="UP000703269">
    <property type="component" value="Unassembled WGS sequence"/>
</dbReference>
<protein>
    <submittedName>
        <fullName evidence="2">Uncharacterized protein</fullName>
    </submittedName>
</protein>
<name>A0A9P3GXX1_9APHY</name>
<evidence type="ECO:0000256" key="1">
    <source>
        <dbReference type="SAM" id="MobiDB-lite"/>
    </source>
</evidence>
<organism evidence="2 3">
    <name type="scientific">Phanerochaete sordida</name>
    <dbReference type="NCBI Taxonomy" id="48140"/>
    <lineage>
        <taxon>Eukaryota</taxon>
        <taxon>Fungi</taxon>
        <taxon>Dikarya</taxon>
        <taxon>Basidiomycota</taxon>
        <taxon>Agaricomycotina</taxon>
        <taxon>Agaricomycetes</taxon>
        <taxon>Polyporales</taxon>
        <taxon>Phanerochaetaceae</taxon>
        <taxon>Phanerochaete</taxon>
    </lineage>
</organism>
<feature type="region of interest" description="Disordered" evidence="1">
    <location>
        <begin position="10"/>
        <end position="49"/>
    </location>
</feature>
<proteinExistence type="predicted"/>
<gene>
    <name evidence="2" type="ORF">PsYK624_168580</name>
</gene>
<feature type="compositionally biased region" description="Polar residues" evidence="1">
    <location>
        <begin position="11"/>
        <end position="29"/>
    </location>
</feature>
<dbReference type="EMBL" id="BPQB01000167">
    <property type="protein sequence ID" value="GJF00565.1"/>
    <property type="molecule type" value="Genomic_DNA"/>
</dbReference>
<comment type="caution">
    <text evidence="2">The sequence shown here is derived from an EMBL/GenBank/DDBJ whole genome shotgun (WGS) entry which is preliminary data.</text>
</comment>